<dbReference type="AlphaFoldDB" id="A0A7I7KRD1"/>
<gene>
    <name evidence="1" type="ORF">MCOO_02910</name>
</gene>
<accession>A0A7I7KRD1</accession>
<proteinExistence type="predicted"/>
<dbReference type="KEGG" id="mcoo:MCOO_02910"/>
<dbReference type="Proteomes" id="UP000465866">
    <property type="component" value="Chromosome"/>
</dbReference>
<organism evidence="1 2">
    <name type="scientific">Mycobacterium cookii</name>
    <dbReference type="NCBI Taxonomy" id="1775"/>
    <lineage>
        <taxon>Bacteria</taxon>
        <taxon>Bacillati</taxon>
        <taxon>Actinomycetota</taxon>
        <taxon>Actinomycetes</taxon>
        <taxon>Mycobacteriales</taxon>
        <taxon>Mycobacteriaceae</taxon>
        <taxon>Mycobacterium</taxon>
    </lineage>
</organism>
<sequence length="76" mass="8831">MAEPRRDDFPNNFVGDLAYTERGWLRDPSWTMPQIESSIGDNAGRRQPRLRAVTDLRVAPTRRRLALYAARVFRPC</sequence>
<keyword evidence="2" id="KW-1185">Reference proteome</keyword>
<evidence type="ECO:0000313" key="2">
    <source>
        <dbReference type="Proteomes" id="UP000465866"/>
    </source>
</evidence>
<evidence type="ECO:0000313" key="1">
    <source>
        <dbReference type="EMBL" id="BBX44276.1"/>
    </source>
</evidence>
<dbReference type="EMBL" id="AP022569">
    <property type="protein sequence ID" value="BBX44276.1"/>
    <property type="molecule type" value="Genomic_DNA"/>
</dbReference>
<reference evidence="1 2" key="1">
    <citation type="journal article" date="2019" name="Emerg. Microbes Infect.">
        <title>Comprehensive subspecies identification of 175 nontuberculous mycobacteria species based on 7547 genomic profiles.</title>
        <authorList>
            <person name="Matsumoto Y."/>
            <person name="Kinjo T."/>
            <person name="Motooka D."/>
            <person name="Nabeya D."/>
            <person name="Jung N."/>
            <person name="Uechi K."/>
            <person name="Horii T."/>
            <person name="Iida T."/>
            <person name="Fujita J."/>
            <person name="Nakamura S."/>
        </authorList>
    </citation>
    <scope>NUCLEOTIDE SEQUENCE [LARGE SCALE GENOMIC DNA]</scope>
    <source>
        <strain evidence="1 2">JCM 12404</strain>
    </source>
</reference>
<protein>
    <submittedName>
        <fullName evidence="1">Uncharacterized protein</fullName>
    </submittedName>
</protein>
<name>A0A7I7KRD1_9MYCO</name>